<feature type="transmembrane region" description="Helical" evidence="1">
    <location>
        <begin position="36"/>
        <end position="58"/>
    </location>
</feature>
<sequence>MFEANKPRNKAAGALQIAELIYHNAARSVRQGHNNALMAIVMNMAQTVIFTLAFYAMFQLLGMRSAPIRGDYMVFIMSGVFLYMSHIKTMGAVRAAGNALGPMMLHAPMNTFVTILSAMLSTLYTQTITMVLILFIYDTVFAPGAIASIHEPAKAYGMLLVAWGSGAAVGMVFMAAAPWAPVPVGMVTTIYARANMIASGKMFAANMLPPKMLAMFDWNPLFHAIDQARGYAFLNYWPRNSSLEYVLWVMVTLVMVGLMLEFYTRRNISVSWGARR</sequence>
<keyword evidence="1" id="KW-1133">Transmembrane helix</keyword>
<protein>
    <submittedName>
        <fullName evidence="2">ABC-type polysaccharide/polyol phosphate export permease</fullName>
    </submittedName>
</protein>
<dbReference type="STRING" id="633194.SAMN05421759_101323"/>
<dbReference type="EMBL" id="FTOQ01000001">
    <property type="protein sequence ID" value="SIS54436.1"/>
    <property type="molecule type" value="Genomic_DNA"/>
</dbReference>
<keyword evidence="1" id="KW-0812">Transmembrane</keyword>
<reference evidence="3" key="1">
    <citation type="submission" date="2017-01" db="EMBL/GenBank/DDBJ databases">
        <authorList>
            <person name="Varghese N."/>
            <person name="Submissions S."/>
        </authorList>
    </citation>
    <scope>NUCLEOTIDE SEQUENCE [LARGE SCALE GENOMIC DNA]</scope>
    <source>
        <strain evidence="3">DSM 29430</strain>
    </source>
</reference>
<keyword evidence="3" id="KW-1185">Reference proteome</keyword>
<dbReference type="OrthoDB" id="7835223at2"/>
<evidence type="ECO:0000313" key="3">
    <source>
        <dbReference type="Proteomes" id="UP000186684"/>
    </source>
</evidence>
<dbReference type="AlphaFoldDB" id="A0A1N7JYW1"/>
<feature type="transmembrane region" description="Helical" evidence="1">
    <location>
        <begin position="111"/>
        <end position="137"/>
    </location>
</feature>
<organism evidence="2 3">
    <name type="scientific">Roseivivax lentus</name>
    <dbReference type="NCBI Taxonomy" id="633194"/>
    <lineage>
        <taxon>Bacteria</taxon>
        <taxon>Pseudomonadati</taxon>
        <taxon>Pseudomonadota</taxon>
        <taxon>Alphaproteobacteria</taxon>
        <taxon>Rhodobacterales</taxon>
        <taxon>Roseobacteraceae</taxon>
        <taxon>Roseivivax</taxon>
    </lineage>
</organism>
<feature type="transmembrane region" description="Helical" evidence="1">
    <location>
        <begin position="158"/>
        <end position="180"/>
    </location>
</feature>
<evidence type="ECO:0000313" key="2">
    <source>
        <dbReference type="EMBL" id="SIS54436.1"/>
    </source>
</evidence>
<keyword evidence="1" id="KW-0472">Membrane</keyword>
<gene>
    <name evidence="2" type="ORF">SAMN05421759_101323</name>
</gene>
<evidence type="ECO:0000256" key="1">
    <source>
        <dbReference type="SAM" id="Phobius"/>
    </source>
</evidence>
<dbReference type="Proteomes" id="UP000186684">
    <property type="component" value="Unassembled WGS sequence"/>
</dbReference>
<dbReference type="RefSeq" id="WP_076444324.1">
    <property type="nucleotide sequence ID" value="NZ_FTOQ01000001.1"/>
</dbReference>
<accession>A0A1N7JYW1</accession>
<feature type="transmembrane region" description="Helical" evidence="1">
    <location>
        <begin position="70"/>
        <end position="91"/>
    </location>
</feature>
<name>A0A1N7JYW1_9RHOB</name>
<proteinExistence type="predicted"/>
<feature type="transmembrane region" description="Helical" evidence="1">
    <location>
        <begin position="245"/>
        <end position="263"/>
    </location>
</feature>